<sequence length="530" mass="56569">MPDFFSCRSGRVLIALFALLAAPLAVAQSELAVAPGVGTLNETIAGDIDRPADRVYVLERGGSYAVTGEITNEGFVLRLRAADGEGPRPVIYPGPEQGSRFFRLLGDASFDGLYVLGVRESGAVSGIPIAVQGEGQRLDIDDSVFEGARSRFFEIDAADTRVYVRNSQFRNFIRTEILSSNGRAFDYRDKSAKTLLIENTSFLGINGYIVRYDGPVIERFVFNHNTVHTTSNEVTTSSLGTRVVEYEVTNNLFVNVHAPGQAPAERPDGILSVNAFEGSGFFEADRQITIANNDLFTSQDLLDFYEERGQAGDPLVPFQLIQPSSQDFIEGSNVATATDNINVPVSFAAPPSLEDYIAWLAAIRDGAAEPPTWAFGSDNALFPAEQPLPEDLSYGTDSPAYTAAEGGFPVGDLNWFPERKAAWEAGGGAVPTEGGPDASGFALHGTYPNPSAGAVTVRFDLDAPGTVSARVFDLLGREVLSSPPQAVSAGAGQLVSLDASALPAGLYLYRVTAETGGSLRSQTGRLTLAR</sequence>
<name>A0ABU3BNP0_9BACT</name>
<feature type="signal peptide" evidence="1">
    <location>
        <begin position="1"/>
        <end position="27"/>
    </location>
</feature>
<evidence type="ECO:0000256" key="1">
    <source>
        <dbReference type="SAM" id="SignalP"/>
    </source>
</evidence>
<feature type="chain" id="PRO_5045097731" evidence="1">
    <location>
        <begin position="28"/>
        <end position="530"/>
    </location>
</feature>
<dbReference type="EMBL" id="JAVRHT010000006">
    <property type="protein sequence ID" value="MDT0630914.1"/>
    <property type="molecule type" value="Genomic_DNA"/>
</dbReference>
<keyword evidence="4" id="KW-1185">Reference proteome</keyword>
<dbReference type="Proteomes" id="UP001267426">
    <property type="component" value="Unassembled WGS sequence"/>
</dbReference>
<dbReference type="Pfam" id="PF18962">
    <property type="entry name" value="Por_Secre_tail"/>
    <property type="match status" value="1"/>
</dbReference>
<reference evidence="3 4" key="1">
    <citation type="submission" date="2023-09" db="EMBL/GenBank/DDBJ databases">
        <authorList>
            <person name="Rey-Velasco X."/>
        </authorList>
    </citation>
    <scope>NUCLEOTIDE SEQUENCE [LARGE SCALE GENOMIC DNA]</scope>
    <source>
        <strain evidence="3 4">F394</strain>
    </source>
</reference>
<gene>
    <name evidence="3" type="ORF">RM540_04060</name>
</gene>
<proteinExistence type="predicted"/>
<dbReference type="NCBIfam" id="TIGR04183">
    <property type="entry name" value="Por_Secre_tail"/>
    <property type="match status" value="1"/>
</dbReference>
<evidence type="ECO:0000259" key="2">
    <source>
        <dbReference type="Pfam" id="PF18962"/>
    </source>
</evidence>
<dbReference type="RefSeq" id="WP_311662251.1">
    <property type="nucleotide sequence ID" value="NZ_JAVRHT010000006.1"/>
</dbReference>
<feature type="domain" description="Secretion system C-terminal sorting" evidence="2">
    <location>
        <begin position="447"/>
        <end position="516"/>
    </location>
</feature>
<evidence type="ECO:0000313" key="4">
    <source>
        <dbReference type="Proteomes" id="UP001267426"/>
    </source>
</evidence>
<keyword evidence="1" id="KW-0732">Signal</keyword>
<dbReference type="SUPFAM" id="SSF51126">
    <property type="entry name" value="Pectin lyase-like"/>
    <property type="match status" value="1"/>
</dbReference>
<comment type="caution">
    <text evidence="3">The sequence shown here is derived from an EMBL/GenBank/DDBJ whole genome shotgun (WGS) entry which is preliminary data.</text>
</comment>
<dbReference type="InterPro" id="IPR011050">
    <property type="entry name" value="Pectin_lyase_fold/virulence"/>
</dbReference>
<dbReference type="InterPro" id="IPR026444">
    <property type="entry name" value="Secre_tail"/>
</dbReference>
<organism evidence="3 4">
    <name type="scientific">Rubrivirga litoralis</name>
    <dbReference type="NCBI Taxonomy" id="3075598"/>
    <lineage>
        <taxon>Bacteria</taxon>
        <taxon>Pseudomonadati</taxon>
        <taxon>Rhodothermota</taxon>
        <taxon>Rhodothermia</taxon>
        <taxon>Rhodothermales</taxon>
        <taxon>Rubricoccaceae</taxon>
        <taxon>Rubrivirga</taxon>
    </lineage>
</organism>
<evidence type="ECO:0000313" key="3">
    <source>
        <dbReference type="EMBL" id="MDT0630914.1"/>
    </source>
</evidence>
<accession>A0ABU3BNP0</accession>
<protein>
    <submittedName>
        <fullName evidence="3">T9SS type A sorting domain-containing protein</fullName>
    </submittedName>
</protein>